<dbReference type="AlphaFoldDB" id="A0A1G8Q923"/>
<dbReference type="STRING" id="89065.SAMN05216605_12055"/>
<sequence length="50" mass="5529">MDLLALIWRLFAGHIRVRQLLSIGLSTRVQLPPNLIDSRTGVGSNVFGEP</sequence>
<dbReference type="EMBL" id="FNCO01000020">
    <property type="protein sequence ID" value="SDJ01227.1"/>
    <property type="molecule type" value="Genomic_DNA"/>
</dbReference>
<reference evidence="2" key="1">
    <citation type="submission" date="2016-10" db="EMBL/GenBank/DDBJ databases">
        <authorList>
            <person name="Varghese N."/>
            <person name="Submissions S."/>
        </authorList>
    </citation>
    <scope>NUCLEOTIDE SEQUENCE [LARGE SCALE GENOMIC DNA]</scope>
    <source>
        <strain evidence="2">ATCC 700689</strain>
    </source>
</reference>
<organism evidence="1 2">
    <name type="scientific">Pseudomonas abietaniphila</name>
    <dbReference type="NCBI Taxonomy" id="89065"/>
    <lineage>
        <taxon>Bacteria</taxon>
        <taxon>Pseudomonadati</taxon>
        <taxon>Pseudomonadota</taxon>
        <taxon>Gammaproteobacteria</taxon>
        <taxon>Pseudomonadales</taxon>
        <taxon>Pseudomonadaceae</taxon>
        <taxon>Pseudomonas</taxon>
    </lineage>
</organism>
<proteinExistence type="predicted"/>
<gene>
    <name evidence="1" type="ORF">SAMN05216605_12055</name>
</gene>
<name>A0A1G8Q923_9PSED</name>
<protein>
    <submittedName>
        <fullName evidence="1">Uncharacterized protein</fullName>
    </submittedName>
</protein>
<keyword evidence="2" id="KW-1185">Reference proteome</keyword>
<evidence type="ECO:0000313" key="2">
    <source>
        <dbReference type="Proteomes" id="UP000182894"/>
    </source>
</evidence>
<evidence type="ECO:0000313" key="1">
    <source>
        <dbReference type="EMBL" id="SDJ01227.1"/>
    </source>
</evidence>
<dbReference type="Proteomes" id="UP000182894">
    <property type="component" value="Unassembled WGS sequence"/>
</dbReference>
<accession>A0A1G8Q923</accession>